<dbReference type="EMBL" id="HACG01053178">
    <property type="protein sequence ID" value="CEL00049.1"/>
    <property type="molecule type" value="Transcribed_RNA"/>
</dbReference>
<feature type="non-terminal residue" evidence="1">
    <location>
        <position position="94"/>
    </location>
</feature>
<reference evidence="1" key="1">
    <citation type="submission" date="2014-12" db="EMBL/GenBank/DDBJ databases">
        <title>Insight into the proteome of Arion vulgaris.</title>
        <authorList>
            <person name="Aradska J."/>
            <person name="Bulat T."/>
            <person name="Smidak R."/>
            <person name="Sarate P."/>
            <person name="Gangsoo J."/>
            <person name="Sialana F."/>
            <person name="Bilban M."/>
            <person name="Lubec G."/>
        </authorList>
    </citation>
    <scope>NUCLEOTIDE SEQUENCE</scope>
    <source>
        <tissue evidence="1">Skin</tissue>
    </source>
</reference>
<gene>
    <name evidence="1" type="primary">ORF222723</name>
</gene>
<name>A0A0B7C3L1_9EUPU</name>
<protein>
    <submittedName>
        <fullName evidence="1">Uncharacterized protein</fullName>
    </submittedName>
</protein>
<proteinExistence type="predicted"/>
<sequence length="94" mass="10438">SWSCLSRVLFMHVNMEDPCLLPMLQFPLLHTADKSKRMAGSIQLDASNITGLPEYQGIQGHTALQTPAPNLILEFTPQAFLMNRYSCKVGGMKS</sequence>
<organism evidence="1">
    <name type="scientific">Arion vulgaris</name>
    <dbReference type="NCBI Taxonomy" id="1028688"/>
    <lineage>
        <taxon>Eukaryota</taxon>
        <taxon>Metazoa</taxon>
        <taxon>Spiralia</taxon>
        <taxon>Lophotrochozoa</taxon>
        <taxon>Mollusca</taxon>
        <taxon>Gastropoda</taxon>
        <taxon>Heterobranchia</taxon>
        <taxon>Euthyneura</taxon>
        <taxon>Panpulmonata</taxon>
        <taxon>Eupulmonata</taxon>
        <taxon>Stylommatophora</taxon>
        <taxon>Helicina</taxon>
        <taxon>Arionoidea</taxon>
        <taxon>Arionidae</taxon>
        <taxon>Arion</taxon>
    </lineage>
</organism>
<evidence type="ECO:0000313" key="1">
    <source>
        <dbReference type="EMBL" id="CEL00049.1"/>
    </source>
</evidence>
<feature type="non-terminal residue" evidence="1">
    <location>
        <position position="1"/>
    </location>
</feature>
<dbReference type="AlphaFoldDB" id="A0A0B7C3L1"/>
<accession>A0A0B7C3L1</accession>